<feature type="region of interest" description="Disordered" evidence="12">
    <location>
        <begin position="539"/>
        <end position="574"/>
    </location>
</feature>
<protein>
    <recommendedName>
        <fullName evidence="3">Centrosomal protein POC5</fullName>
    </recommendedName>
    <alternativeName>
        <fullName evidence="9">Protein of centriole 5</fullName>
    </alternativeName>
</protein>
<accession>A0A8C9V522</accession>
<feature type="compositionally biased region" description="Polar residues" evidence="12">
    <location>
        <begin position="446"/>
        <end position="465"/>
    </location>
</feature>
<organism evidence="13 14">
    <name type="scientific">Scleropages formosus</name>
    <name type="common">Asian bonytongue</name>
    <name type="synonym">Osteoglossum formosum</name>
    <dbReference type="NCBI Taxonomy" id="113540"/>
    <lineage>
        <taxon>Eukaryota</taxon>
        <taxon>Metazoa</taxon>
        <taxon>Chordata</taxon>
        <taxon>Craniata</taxon>
        <taxon>Vertebrata</taxon>
        <taxon>Euteleostomi</taxon>
        <taxon>Actinopterygii</taxon>
        <taxon>Neopterygii</taxon>
        <taxon>Teleostei</taxon>
        <taxon>Osteoglossocephala</taxon>
        <taxon>Osteoglossomorpha</taxon>
        <taxon>Osteoglossiformes</taxon>
        <taxon>Osteoglossidae</taxon>
        <taxon>Scleropages</taxon>
    </lineage>
</organism>
<dbReference type="PANTHER" id="PTHR28618:SF1">
    <property type="entry name" value="CENTROSOMAL PROTEIN POC5"/>
    <property type="match status" value="1"/>
</dbReference>
<evidence type="ECO:0000313" key="14">
    <source>
        <dbReference type="Proteomes" id="UP000694397"/>
    </source>
</evidence>
<dbReference type="GeneTree" id="ENSGT00940000164571"/>
<feature type="coiled-coil region" evidence="11">
    <location>
        <begin position="321"/>
        <end position="355"/>
    </location>
</feature>
<comment type="similarity">
    <text evidence="2">Belongs to the POC5 family.</text>
</comment>
<reference evidence="13 14" key="1">
    <citation type="submission" date="2019-04" db="EMBL/GenBank/DDBJ databases">
        <authorList>
            <consortium name="Wellcome Sanger Institute Data Sharing"/>
        </authorList>
    </citation>
    <scope>NUCLEOTIDE SEQUENCE [LARGE SCALE GENOMIC DNA]</scope>
</reference>
<dbReference type="OrthoDB" id="10064898at2759"/>
<dbReference type="AlphaFoldDB" id="A0A8C9V522"/>
<feature type="compositionally biased region" description="Polar residues" evidence="12">
    <location>
        <begin position="541"/>
        <end position="568"/>
    </location>
</feature>
<name>A0A8C9V522_SCLFO</name>
<dbReference type="GO" id="GO:0005814">
    <property type="term" value="C:centriole"/>
    <property type="evidence" value="ECO:0007669"/>
    <property type="project" value="UniProtKB-SubCell"/>
</dbReference>
<dbReference type="RefSeq" id="XP_018592169.1">
    <property type="nucleotide sequence ID" value="XM_018736653.2"/>
</dbReference>
<feature type="region of interest" description="Disordered" evidence="12">
    <location>
        <begin position="385"/>
        <end position="465"/>
    </location>
</feature>
<keyword evidence="14" id="KW-1185">Reference proteome</keyword>
<keyword evidence="7" id="KW-0206">Cytoskeleton</keyword>
<feature type="region of interest" description="Disordered" evidence="12">
    <location>
        <begin position="1"/>
        <end position="28"/>
    </location>
</feature>
<gene>
    <name evidence="13" type="primary">poc5</name>
</gene>
<sequence>MSTDEDEASGPALQKDSDRCSSMSSELQNEYEELLRYAVVTPKFNGHASQQPHPTLELSASARLSVLTSNGGPQDSAGSVPEQEHRRLSGSELTSARATPLETGPGEHSGRTEVEQALLRNSAEFVIEPEGGCTAQESFRHSRPDSPVIAVTNMFVSEEKMSRMENILDTWSNNLKVNVMTELRKWKLSFTEQHRQEMKKERQQHAAHTAALAAQMDGLKELLNTYETSNQRKDEVISNLTHVIERQRERLELMRTFTQWRMQHLEVKEEAHGSRIAEQHYRLYLKRKAWRAWHSIIETKWRERVERACRARAEEVCVQLSADYEAKIAQHVEALDKARAEIQRLHTERERFEESMKKAFMRGVCALNMEAMNMFHVGESRMEQDFAPPRDESGCSTSVRFQPQPTTSGFSPVHFQSDSPPTHSDLSQVTPQPSAGAGLTRVTEGFPSTTTINTTLPPGASATTHTLPSARVVTSGQQKAMKTITARITGRSDLGAKTGRVSGGNLQVMSVVPPMSSVIVERHHPVTKLTVSQALAAKFPRSSQPPADPSSIRSSSQNTKTIMSSQIHSIKLVE</sequence>
<keyword evidence="6 11" id="KW-0175">Coiled coil</keyword>
<evidence type="ECO:0000256" key="9">
    <source>
        <dbReference type="ARBA" id="ARBA00031694"/>
    </source>
</evidence>
<keyword evidence="5" id="KW-0677">Repeat</keyword>
<comment type="function">
    <text evidence="10">Essential for the assembly of the distal half of centrioles, required for centriole elongation. Acts as a negative regulator of centriole elongation.</text>
</comment>
<reference evidence="13" key="3">
    <citation type="submission" date="2025-09" db="UniProtKB">
        <authorList>
            <consortium name="Ensembl"/>
        </authorList>
    </citation>
    <scope>IDENTIFICATION</scope>
</reference>
<evidence type="ECO:0000256" key="2">
    <source>
        <dbReference type="ARBA" id="ARBA00010411"/>
    </source>
</evidence>
<evidence type="ECO:0000256" key="10">
    <source>
        <dbReference type="ARBA" id="ARBA00049959"/>
    </source>
</evidence>
<dbReference type="CTD" id="134359"/>
<evidence type="ECO:0000256" key="1">
    <source>
        <dbReference type="ARBA" id="ARBA00004114"/>
    </source>
</evidence>
<dbReference type="Proteomes" id="UP000694397">
    <property type="component" value="Chromosome 6"/>
</dbReference>
<dbReference type="KEGG" id="sfm:108924968"/>
<feature type="compositionally biased region" description="Polar residues" evidence="12">
    <location>
        <begin position="67"/>
        <end position="77"/>
    </location>
</feature>
<evidence type="ECO:0000256" key="12">
    <source>
        <dbReference type="SAM" id="MobiDB-lite"/>
    </source>
</evidence>
<dbReference type="Ensembl" id="ENSSFOT00015025713.2">
    <property type="protein sequence ID" value="ENSSFOP00015025432.1"/>
    <property type="gene ID" value="ENSSFOG00015016366.2"/>
</dbReference>
<comment type="subcellular location">
    <subcellularLocation>
        <location evidence="1">Cytoplasm</location>
        <location evidence="1">Cytoskeleton</location>
        <location evidence="1">Microtubule organizing center</location>
        <location evidence="1">Centrosome</location>
        <location evidence="1">Centriole</location>
    </subcellularLocation>
</comment>
<dbReference type="GeneID" id="108924968"/>
<feature type="compositionally biased region" description="Polar residues" evidence="12">
    <location>
        <begin position="394"/>
        <end position="433"/>
    </location>
</feature>
<dbReference type="InterPro" id="IPR033351">
    <property type="entry name" value="POC5"/>
</dbReference>
<dbReference type="GO" id="GO:0032391">
    <property type="term" value="C:photoreceptor connecting cilium"/>
    <property type="evidence" value="ECO:0007669"/>
    <property type="project" value="Ensembl"/>
</dbReference>
<keyword evidence="8" id="KW-0131">Cell cycle</keyword>
<evidence type="ECO:0000256" key="6">
    <source>
        <dbReference type="ARBA" id="ARBA00023054"/>
    </source>
</evidence>
<evidence type="ECO:0000256" key="5">
    <source>
        <dbReference type="ARBA" id="ARBA00022737"/>
    </source>
</evidence>
<evidence type="ECO:0000256" key="4">
    <source>
        <dbReference type="ARBA" id="ARBA00022490"/>
    </source>
</evidence>
<evidence type="ECO:0000256" key="3">
    <source>
        <dbReference type="ARBA" id="ARBA00014910"/>
    </source>
</evidence>
<dbReference type="GO" id="GO:0007632">
    <property type="term" value="P:visual behavior"/>
    <property type="evidence" value="ECO:0007669"/>
    <property type="project" value="Ensembl"/>
</dbReference>
<evidence type="ECO:0000256" key="8">
    <source>
        <dbReference type="ARBA" id="ARBA00023306"/>
    </source>
</evidence>
<keyword evidence="4" id="KW-0963">Cytoplasm</keyword>
<proteinExistence type="inferred from homology"/>
<dbReference type="PANTHER" id="PTHR28618">
    <property type="entry name" value="CENTROSOMAL PROTEIN POC5"/>
    <property type="match status" value="1"/>
</dbReference>
<evidence type="ECO:0000313" key="13">
    <source>
        <dbReference type="Ensembl" id="ENSSFOP00015025432.1"/>
    </source>
</evidence>
<evidence type="ECO:0000256" key="7">
    <source>
        <dbReference type="ARBA" id="ARBA00023212"/>
    </source>
</evidence>
<evidence type="ECO:0000256" key="11">
    <source>
        <dbReference type="SAM" id="Coils"/>
    </source>
</evidence>
<feature type="region of interest" description="Disordered" evidence="12">
    <location>
        <begin position="67"/>
        <end position="111"/>
    </location>
</feature>
<dbReference type="GO" id="GO:0042462">
    <property type="term" value="P:eye photoreceptor cell development"/>
    <property type="evidence" value="ECO:0007669"/>
    <property type="project" value="Ensembl"/>
</dbReference>
<reference evidence="13" key="2">
    <citation type="submission" date="2025-08" db="UniProtKB">
        <authorList>
            <consortium name="Ensembl"/>
        </authorList>
    </citation>
    <scope>IDENTIFICATION</scope>
</reference>